<feature type="region of interest" description="Disordered" evidence="1">
    <location>
        <begin position="277"/>
        <end position="325"/>
    </location>
</feature>
<feature type="compositionally biased region" description="Polar residues" evidence="1">
    <location>
        <begin position="394"/>
        <end position="419"/>
    </location>
</feature>
<feature type="compositionally biased region" description="Low complexity" evidence="1">
    <location>
        <begin position="373"/>
        <end position="393"/>
    </location>
</feature>
<sequence length="455" mass="50165">MTDYVRAASVFVNLGKLFSTTRLTKNRPTSWAYFDDGSIFIVPYTYLDHDAFELRMKVIAPFISAPTLRMQANRQSDALKKRLVVINNDRSTSLGPVLRLVARKVHNGEHITTAEIPFEHITVSFDETTHEYIHSTITGGSNLTLKQNSAVEKALRTFRGTYVDGTLQPNVRLGNGLELLDMPAAMEARSVKQANEKRAMLQSSSKPAVFQHQSASRELELKEALLEARARELNAREEGLLWKQKAFELQQMMQNKENGGAGPDAQKYKLPRKHDAMIRRGPGNAPADRTPTSAASRSTNTDDRFGSGSPNDMTASYSPSTASQLNNPVAYSPALATRQASAQFVAESTHNYIPANRTQNVISSSDSRGPQFDSFPSSDLDTTPSTYSPTPTSRQASAQSPAETTDDSASSNEPQNLNPDPSPRRPLSGMFPSFNFDTSPPAELVNLRARRRKPT</sequence>
<dbReference type="OrthoDB" id="3800277at2759"/>
<evidence type="ECO:0000256" key="1">
    <source>
        <dbReference type="SAM" id="MobiDB-lite"/>
    </source>
</evidence>
<evidence type="ECO:0000313" key="3">
    <source>
        <dbReference type="Proteomes" id="UP000663193"/>
    </source>
</evidence>
<gene>
    <name evidence="2" type="ORF">JI435_009920</name>
</gene>
<name>A0A7U2HV56_PHANO</name>
<feature type="compositionally biased region" description="Polar residues" evidence="1">
    <location>
        <begin position="308"/>
        <end position="325"/>
    </location>
</feature>
<evidence type="ECO:0000313" key="2">
    <source>
        <dbReference type="EMBL" id="QRC91484.1"/>
    </source>
</evidence>
<organism evidence="2 3">
    <name type="scientific">Phaeosphaeria nodorum (strain SN15 / ATCC MYA-4574 / FGSC 10173)</name>
    <name type="common">Glume blotch fungus</name>
    <name type="synonym">Parastagonospora nodorum</name>
    <dbReference type="NCBI Taxonomy" id="321614"/>
    <lineage>
        <taxon>Eukaryota</taxon>
        <taxon>Fungi</taxon>
        <taxon>Dikarya</taxon>
        <taxon>Ascomycota</taxon>
        <taxon>Pezizomycotina</taxon>
        <taxon>Dothideomycetes</taxon>
        <taxon>Pleosporomycetidae</taxon>
        <taxon>Pleosporales</taxon>
        <taxon>Pleosporineae</taxon>
        <taxon>Phaeosphaeriaceae</taxon>
        <taxon>Parastagonospora</taxon>
    </lineage>
</organism>
<reference evidence="3" key="1">
    <citation type="journal article" date="2021" name="BMC Genomics">
        <title>Chromosome-level genome assembly and manually-curated proteome of model necrotroph Parastagonospora nodorum Sn15 reveals a genome-wide trove of candidate effector homologs, and redundancy of virulence-related functions within an accessory chromosome.</title>
        <authorList>
            <person name="Bertazzoni S."/>
            <person name="Jones D.A.B."/>
            <person name="Phan H.T."/>
            <person name="Tan K.-C."/>
            <person name="Hane J.K."/>
        </authorList>
    </citation>
    <scope>NUCLEOTIDE SEQUENCE [LARGE SCALE GENOMIC DNA]</scope>
    <source>
        <strain evidence="3">SN15 / ATCC MYA-4574 / FGSC 10173)</strain>
    </source>
</reference>
<feature type="compositionally biased region" description="Polar residues" evidence="1">
    <location>
        <begin position="290"/>
        <end position="299"/>
    </location>
</feature>
<dbReference type="RefSeq" id="XP_001791653.1">
    <property type="nucleotide sequence ID" value="XM_001791601.1"/>
</dbReference>
<protein>
    <submittedName>
        <fullName evidence="2">Uncharacterized protein</fullName>
    </submittedName>
</protein>
<dbReference type="VEuPathDB" id="FungiDB:JI435_009920"/>
<feature type="region of interest" description="Disordered" evidence="1">
    <location>
        <begin position="357"/>
        <end position="455"/>
    </location>
</feature>
<dbReference type="OMA" id="ERDANIY"/>
<keyword evidence="3" id="KW-1185">Reference proteome</keyword>
<feature type="compositionally biased region" description="Polar residues" evidence="1">
    <location>
        <begin position="357"/>
        <end position="368"/>
    </location>
</feature>
<accession>A0A7U2HV56</accession>
<dbReference type="Proteomes" id="UP000663193">
    <property type="component" value="Chromosome 1"/>
</dbReference>
<dbReference type="AlphaFoldDB" id="A0A7U2HV56"/>
<dbReference type="KEGG" id="pno:SNOG_00992"/>
<dbReference type="EMBL" id="CP069023">
    <property type="protein sequence ID" value="QRC91484.1"/>
    <property type="molecule type" value="Genomic_DNA"/>
</dbReference>
<proteinExistence type="predicted"/>